<keyword evidence="1" id="KW-0805">Transcription regulation</keyword>
<feature type="compositionally biased region" description="Low complexity" evidence="5">
    <location>
        <begin position="191"/>
        <end position="208"/>
    </location>
</feature>
<proteinExistence type="predicted"/>
<dbReference type="PRINTS" id="PR00455">
    <property type="entry name" value="HTHTETR"/>
</dbReference>
<dbReference type="OrthoDB" id="63332at2"/>
<gene>
    <name evidence="7" type="ordered locus">Hoch_4972</name>
</gene>
<dbReference type="GO" id="GO:0003700">
    <property type="term" value="F:DNA-binding transcription factor activity"/>
    <property type="evidence" value="ECO:0007669"/>
    <property type="project" value="TreeGrafter"/>
</dbReference>
<dbReference type="Proteomes" id="UP000001880">
    <property type="component" value="Chromosome"/>
</dbReference>
<feature type="region of interest" description="Disordered" evidence="5">
    <location>
        <begin position="191"/>
        <end position="317"/>
    </location>
</feature>
<dbReference type="GO" id="GO:0000976">
    <property type="term" value="F:transcription cis-regulatory region binding"/>
    <property type="evidence" value="ECO:0007669"/>
    <property type="project" value="TreeGrafter"/>
</dbReference>
<feature type="compositionally biased region" description="Low complexity" evidence="5">
    <location>
        <begin position="286"/>
        <end position="301"/>
    </location>
</feature>
<protein>
    <submittedName>
        <fullName evidence="7">Transcriptional regulator, TetR family</fullName>
    </submittedName>
</protein>
<evidence type="ECO:0000259" key="6">
    <source>
        <dbReference type="PROSITE" id="PS50977"/>
    </source>
</evidence>
<keyword evidence="8" id="KW-1185">Reference proteome</keyword>
<dbReference type="PANTHER" id="PTHR30055">
    <property type="entry name" value="HTH-TYPE TRANSCRIPTIONAL REGULATOR RUTR"/>
    <property type="match status" value="1"/>
</dbReference>
<evidence type="ECO:0000256" key="1">
    <source>
        <dbReference type="ARBA" id="ARBA00023015"/>
    </source>
</evidence>
<keyword evidence="2 4" id="KW-0238">DNA-binding</keyword>
<evidence type="ECO:0000256" key="2">
    <source>
        <dbReference type="ARBA" id="ARBA00023125"/>
    </source>
</evidence>
<feature type="compositionally biased region" description="Basic residues" evidence="5">
    <location>
        <begin position="209"/>
        <end position="231"/>
    </location>
</feature>
<feature type="DNA-binding region" description="H-T-H motif" evidence="4">
    <location>
        <begin position="31"/>
        <end position="50"/>
    </location>
</feature>
<dbReference type="eggNOG" id="COG1309">
    <property type="taxonomic scope" value="Bacteria"/>
</dbReference>
<dbReference type="Pfam" id="PF00440">
    <property type="entry name" value="TetR_N"/>
    <property type="match status" value="1"/>
</dbReference>
<evidence type="ECO:0000313" key="7">
    <source>
        <dbReference type="EMBL" id="ACY17461.1"/>
    </source>
</evidence>
<evidence type="ECO:0000256" key="3">
    <source>
        <dbReference type="ARBA" id="ARBA00023163"/>
    </source>
</evidence>
<dbReference type="PANTHER" id="PTHR30055:SF234">
    <property type="entry name" value="HTH-TYPE TRANSCRIPTIONAL REGULATOR BETI"/>
    <property type="match status" value="1"/>
</dbReference>
<dbReference type="KEGG" id="hoh:Hoch_4972"/>
<dbReference type="InterPro" id="IPR009057">
    <property type="entry name" value="Homeodomain-like_sf"/>
</dbReference>
<dbReference type="AlphaFoldDB" id="D0LU97"/>
<dbReference type="PROSITE" id="PS50977">
    <property type="entry name" value="HTH_TETR_2"/>
    <property type="match status" value="1"/>
</dbReference>
<dbReference type="RefSeq" id="WP_012830053.1">
    <property type="nucleotide sequence ID" value="NC_013440.1"/>
</dbReference>
<evidence type="ECO:0000313" key="8">
    <source>
        <dbReference type="Proteomes" id="UP000001880"/>
    </source>
</evidence>
<dbReference type="PRINTS" id="PR00833">
    <property type="entry name" value="POAALLERGEN"/>
</dbReference>
<evidence type="ECO:0000256" key="5">
    <source>
        <dbReference type="SAM" id="MobiDB-lite"/>
    </source>
</evidence>
<dbReference type="Gene3D" id="1.10.357.10">
    <property type="entry name" value="Tetracycline Repressor, domain 2"/>
    <property type="match status" value="1"/>
</dbReference>
<dbReference type="EMBL" id="CP001804">
    <property type="protein sequence ID" value="ACY17461.1"/>
    <property type="molecule type" value="Genomic_DNA"/>
</dbReference>
<keyword evidence="3" id="KW-0804">Transcription</keyword>
<reference evidence="7 8" key="1">
    <citation type="journal article" date="2010" name="Stand. Genomic Sci.">
        <title>Complete genome sequence of Haliangium ochraceum type strain (SMP-2).</title>
        <authorList>
            <consortium name="US DOE Joint Genome Institute (JGI-PGF)"/>
            <person name="Ivanova N."/>
            <person name="Daum C."/>
            <person name="Lang E."/>
            <person name="Abt B."/>
            <person name="Kopitz M."/>
            <person name="Saunders E."/>
            <person name="Lapidus A."/>
            <person name="Lucas S."/>
            <person name="Glavina Del Rio T."/>
            <person name="Nolan M."/>
            <person name="Tice H."/>
            <person name="Copeland A."/>
            <person name="Cheng J.F."/>
            <person name="Chen F."/>
            <person name="Bruce D."/>
            <person name="Goodwin L."/>
            <person name="Pitluck S."/>
            <person name="Mavromatis K."/>
            <person name="Pati A."/>
            <person name="Mikhailova N."/>
            <person name="Chen A."/>
            <person name="Palaniappan K."/>
            <person name="Land M."/>
            <person name="Hauser L."/>
            <person name="Chang Y.J."/>
            <person name="Jeffries C.D."/>
            <person name="Detter J.C."/>
            <person name="Brettin T."/>
            <person name="Rohde M."/>
            <person name="Goker M."/>
            <person name="Bristow J."/>
            <person name="Markowitz V."/>
            <person name="Eisen J.A."/>
            <person name="Hugenholtz P."/>
            <person name="Kyrpides N.C."/>
            <person name="Klenk H.P."/>
        </authorList>
    </citation>
    <scope>NUCLEOTIDE SEQUENCE [LARGE SCALE GENOMIC DNA]</scope>
    <source>
        <strain evidence="8">DSM 14365 / CIP 107738 / JCM 11303 / AJ 13395 / SMP-2</strain>
    </source>
</reference>
<dbReference type="HOGENOM" id="CLU_876516_0_0_7"/>
<name>D0LU97_HALO1</name>
<feature type="compositionally biased region" description="Basic residues" evidence="5">
    <location>
        <begin position="302"/>
        <end position="317"/>
    </location>
</feature>
<dbReference type="InterPro" id="IPR001647">
    <property type="entry name" value="HTH_TetR"/>
</dbReference>
<dbReference type="STRING" id="502025.Hoch_4972"/>
<organism evidence="7 8">
    <name type="scientific">Haliangium ochraceum (strain DSM 14365 / JCM 11303 / SMP-2)</name>
    <dbReference type="NCBI Taxonomy" id="502025"/>
    <lineage>
        <taxon>Bacteria</taxon>
        <taxon>Pseudomonadati</taxon>
        <taxon>Myxococcota</taxon>
        <taxon>Polyangia</taxon>
        <taxon>Haliangiales</taxon>
        <taxon>Kofleriaceae</taxon>
        <taxon>Haliangium</taxon>
    </lineage>
</organism>
<accession>D0LU97</accession>
<dbReference type="SUPFAM" id="SSF46689">
    <property type="entry name" value="Homeodomain-like"/>
    <property type="match status" value="1"/>
</dbReference>
<feature type="domain" description="HTH tetR-type" evidence="6">
    <location>
        <begin position="8"/>
        <end position="68"/>
    </location>
</feature>
<feature type="compositionally biased region" description="Basic residues" evidence="5">
    <location>
        <begin position="239"/>
        <end position="285"/>
    </location>
</feature>
<sequence>MPKIVDHEQVRADIVARAVQLFAEQGFGGLGIRGLAKAVGMAKSSIYYYYQTKEALIDAVIEAVVTPDLLSLEAEVQGAGSLDKRLDRAASWIAKNEERFAVQIRILSEAAREEKWNDDGRVTQPYVKGLSSVLGLNTGAARSFYLHILGVVLQRMVDGKRTSLKRELSTFNDLLVKSKSSVETKVKALPAAAKSTTQAAPAAEAAPKTAKKTSRKAAKKTSRKAAKKTRSKTASATAARKKSATKKSATKKAATKKAATKKAATKKAATKKAATKKAAKKKTTRAAKTSTRKAATASASKTRTKAKKKASKRRSKK</sequence>
<evidence type="ECO:0000256" key="4">
    <source>
        <dbReference type="PROSITE-ProRule" id="PRU00335"/>
    </source>
</evidence>
<dbReference type="InterPro" id="IPR050109">
    <property type="entry name" value="HTH-type_TetR-like_transc_reg"/>
</dbReference>